<evidence type="ECO:0000256" key="6">
    <source>
        <dbReference type="ARBA" id="ARBA00023004"/>
    </source>
</evidence>
<evidence type="ECO:0000256" key="5">
    <source>
        <dbReference type="ARBA" id="ARBA00023002"/>
    </source>
</evidence>
<comment type="caution">
    <text evidence="9">The sequence shown here is derived from an EMBL/GenBank/DDBJ whole genome shotgun (WGS) entry which is preliminary data.</text>
</comment>
<keyword evidence="3" id="KW-0847">Vitamin C</keyword>
<dbReference type="GO" id="GO:0031418">
    <property type="term" value="F:L-ascorbic acid binding"/>
    <property type="evidence" value="ECO:0007669"/>
    <property type="project" value="UniProtKB-KW"/>
</dbReference>
<gene>
    <name evidence="9" type="ORF">AB1Y20_001940</name>
</gene>
<evidence type="ECO:0000256" key="4">
    <source>
        <dbReference type="ARBA" id="ARBA00022964"/>
    </source>
</evidence>
<dbReference type="GO" id="GO:0071456">
    <property type="term" value="P:cellular response to hypoxia"/>
    <property type="evidence" value="ECO:0007669"/>
    <property type="project" value="TreeGrafter"/>
</dbReference>
<keyword evidence="2" id="KW-0479">Metal-binding</keyword>
<protein>
    <recommendedName>
        <fullName evidence="8">Fe2OG dioxygenase domain-containing protein</fullName>
    </recommendedName>
</protein>
<dbReference type="InterPro" id="IPR005123">
    <property type="entry name" value="Oxoglu/Fe-dep_dioxygenase_dom"/>
</dbReference>
<feature type="compositionally biased region" description="Low complexity" evidence="7">
    <location>
        <begin position="14"/>
        <end position="23"/>
    </location>
</feature>
<dbReference type="InterPro" id="IPR051559">
    <property type="entry name" value="HIF_prolyl_hydroxylases"/>
</dbReference>
<reference evidence="9 10" key="1">
    <citation type="journal article" date="2024" name="Science">
        <title>Giant polyketide synthase enzymes in the biosynthesis of giant marine polyether toxins.</title>
        <authorList>
            <person name="Fallon T.R."/>
            <person name="Shende V.V."/>
            <person name="Wierzbicki I.H."/>
            <person name="Pendleton A.L."/>
            <person name="Watervoot N.F."/>
            <person name="Auber R.P."/>
            <person name="Gonzalez D.J."/>
            <person name="Wisecaver J.H."/>
            <person name="Moore B.S."/>
        </authorList>
    </citation>
    <scope>NUCLEOTIDE SEQUENCE [LARGE SCALE GENOMIC DNA]</scope>
    <source>
        <strain evidence="9 10">12B1</strain>
    </source>
</reference>
<organism evidence="9 10">
    <name type="scientific">Prymnesium parvum</name>
    <name type="common">Toxic golden alga</name>
    <dbReference type="NCBI Taxonomy" id="97485"/>
    <lineage>
        <taxon>Eukaryota</taxon>
        <taxon>Haptista</taxon>
        <taxon>Haptophyta</taxon>
        <taxon>Prymnesiophyceae</taxon>
        <taxon>Prymnesiales</taxon>
        <taxon>Prymnesiaceae</taxon>
        <taxon>Prymnesium</taxon>
    </lineage>
</organism>
<comment type="cofactor">
    <cofactor evidence="1">
        <name>L-ascorbate</name>
        <dbReference type="ChEBI" id="CHEBI:38290"/>
    </cofactor>
</comment>
<feature type="region of interest" description="Disordered" evidence="7">
    <location>
        <begin position="1"/>
        <end position="86"/>
    </location>
</feature>
<dbReference type="InterPro" id="IPR006620">
    <property type="entry name" value="Pro_4_hyd_alph"/>
</dbReference>
<evidence type="ECO:0000256" key="1">
    <source>
        <dbReference type="ARBA" id="ARBA00001961"/>
    </source>
</evidence>
<dbReference type="AlphaFoldDB" id="A0AB34J7F9"/>
<dbReference type="PANTHER" id="PTHR12907">
    <property type="entry name" value="EGL NINE HOMOLOG-RELATED"/>
    <property type="match status" value="1"/>
</dbReference>
<evidence type="ECO:0000313" key="10">
    <source>
        <dbReference type="Proteomes" id="UP001515480"/>
    </source>
</evidence>
<dbReference type="PROSITE" id="PS51471">
    <property type="entry name" value="FE2OG_OXY"/>
    <property type="match status" value="1"/>
</dbReference>
<evidence type="ECO:0000256" key="7">
    <source>
        <dbReference type="SAM" id="MobiDB-lite"/>
    </source>
</evidence>
<feature type="domain" description="Fe2OG dioxygenase" evidence="8">
    <location>
        <begin position="311"/>
        <end position="422"/>
    </location>
</feature>
<dbReference type="SMART" id="SM00702">
    <property type="entry name" value="P4Hc"/>
    <property type="match status" value="1"/>
</dbReference>
<proteinExistence type="predicted"/>
<keyword evidence="6" id="KW-0408">Iron</keyword>
<keyword evidence="10" id="KW-1185">Reference proteome</keyword>
<dbReference type="Proteomes" id="UP001515480">
    <property type="component" value="Unassembled WGS sequence"/>
</dbReference>
<feature type="compositionally biased region" description="Pro residues" evidence="7">
    <location>
        <begin position="47"/>
        <end position="57"/>
    </location>
</feature>
<dbReference type="InterPro" id="IPR044862">
    <property type="entry name" value="Pro_4_hyd_alph_FE2OG_OXY"/>
</dbReference>
<name>A0AB34J7F9_PRYPA</name>
<keyword evidence="5" id="KW-0560">Oxidoreductase</keyword>
<accession>A0AB34J7F9</accession>
<dbReference type="GO" id="GO:0008198">
    <property type="term" value="F:ferrous iron binding"/>
    <property type="evidence" value="ECO:0007669"/>
    <property type="project" value="TreeGrafter"/>
</dbReference>
<dbReference type="EMBL" id="JBGBPQ010000011">
    <property type="protein sequence ID" value="KAL1515308.1"/>
    <property type="molecule type" value="Genomic_DNA"/>
</dbReference>
<feature type="compositionally biased region" description="Low complexity" evidence="7">
    <location>
        <begin position="32"/>
        <end position="46"/>
    </location>
</feature>
<dbReference type="Gene3D" id="2.60.120.620">
    <property type="entry name" value="q2cbj1_9rhob like domain"/>
    <property type="match status" value="1"/>
</dbReference>
<dbReference type="PANTHER" id="PTHR12907:SF26">
    <property type="entry name" value="HIF PROLYL HYDROXYLASE, ISOFORM C"/>
    <property type="match status" value="1"/>
</dbReference>
<keyword evidence="4" id="KW-0223">Dioxygenase</keyword>
<dbReference type="GO" id="GO:0031543">
    <property type="term" value="F:peptidyl-proline dioxygenase activity"/>
    <property type="evidence" value="ECO:0007669"/>
    <property type="project" value="TreeGrafter"/>
</dbReference>
<sequence>MTRLDEVGRGGVRQGWRGCRRAAAPPPPPHTSAPAAPCAPIPASELPLPPEKLPLPPVQRRLSPAEPTPPPAEPTLPPAEPTLPVELPPAELLPASELLLAARRRVIDSLASTWSDGSAARAALLSCAPRCEAQARATAAAVVAARGEYSAEMQRQLVATGVCTLAELRGPAAELSVRCFERGFANLLLQAMQAHGAFWGGADAVPAPRCGAARAARLVPLRAVRQLMAEGLVVIDGALSAAELHAAREEVRRMHERAELRPVGFQHAVRNDHVGWVEEGGREAEGVPALSAAVRLLRAVPAEVQKHTGWELSVPRKVMVAVYAGRDGEPSFYKRHFDCRDPRTNPRRLTAILYLNEGWDAERDGGCLRAFTPATHAHADGRTYEDIAPIGGRLCVFRSCTIEHEVRPCFATRMALTLWVSGGDAPDEAATRGSTTRDG</sequence>
<evidence type="ECO:0000256" key="2">
    <source>
        <dbReference type="ARBA" id="ARBA00022723"/>
    </source>
</evidence>
<dbReference type="Pfam" id="PF13640">
    <property type="entry name" value="2OG-FeII_Oxy_3"/>
    <property type="match status" value="1"/>
</dbReference>
<evidence type="ECO:0000259" key="8">
    <source>
        <dbReference type="PROSITE" id="PS51471"/>
    </source>
</evidence>
<evidence type="ECO:0000313" key="9">
    <source>
        <dbReference type="EMBL" id="KAL1515308.1"/>
    </source>
</evidence>
<feature type="compositionally biased region" description="Pro residues" evidence="7">
    <location>
        <begin position="66"/>
        <end position="81"/>
    </location>
</feature>
<evidence type="ECO:0000256" key="3">
    <source>
        <dbReference type="ARBA" id="ARBA00022896"/>
    </source>
</evidence>